<dbReference type="Gene3D" id="2.40.37.10">
    <property type="entry name" value="Lyase, Ornithine Decarboxylase, Chain A, domain 1"/>
    <property type="match status" value="1"/>
</dbReference>
<dbReference type="AlphaFoldDB" id="X0V5S5"/>
<dbReference type="InterPro" id="IPR000821">
    <property type="entry name" value="Ala_racemase"/>
</dbReference>
<name>X0V5S5_9ZZZZ</name>
<keyword evidence="2" id="KW-0663">Pyridoxal phosphate</keyword>
<dbReference type="GO" id="GO:0008784">
    <property type="term" value="F:alanine racemase activity"/>
    <property type="evidence" value="ECO:0007669"/>
    <property type="project" value="InterPro"/>
</dbReference>
<keyword evidence="3" id="KW-0413">Isomerase</keyword>
<dbReference type="Gene3D" id="3.20.20.10">
    <property type="entry name" value="Alanine racemase"/>
    <property type="match status" value="1"/>
</dbReference>
<accession>X0V5S5</accession>
<evidence type="ECO:0000259" key="4">
    <source>
        <dbReference type="SMART" id="SM01005"/>
    </source>
</evidence>
<evidence type="ECO:0000256" key="1">
    <source>
        <dbReference type="ARBA" id="ARBA00001933"/>
    </source>
</evidence>
<evidence type="ECO:0000256" key="3">
    <source>
        <dbReference type="ARBA" id="ARBA00023235"/>
    </source>
</evidence>
<evidence type="ECO:0000256" key="2">
    <source>
        <dbReference type="ARBA" id="ARBA00022898"/>
    </source>
</evidence>
<dbReference type="InterPro" id="IPR009006">
    <property type="entry name" value="Ala_racemase/Decarboxylase_C"/>
</dbReference>
<dbReference type="PANTHER" id="PTHR30511:SF0">
    <property type="entry name" value="ALANINE RACEMASE, CATABOLIC-RELATED"/>
    <property type="match status" value="1"/>
</dbReference>
<protein>
    <recommendedName>
        <fullName evidence="4">Alanine racemase C-terminal domain-containing protein</fullName>
    </recommendedName>
</protein>
<sequence length="264" mass="29167">AVALPEEGQHLREAGIEAPILVLGLIQPEEAWKVVASRLDQTVSSIALLEALDREAGSVSIQVNVHVKVETGLGRIGVEPHEVAPFLRRARSYRNLKVAGLFSHFSAADERDKTFARHQLQLFEQTIREIQHAGIELPQRHMANSAATLDLPESYYDLVRPGLIIYGLYPSTEVSHSIEVKPAMTLRTGVCYLKTVPQGTPISYGRTFVTQKQTRVATLPLGYCDGYKRALANKGEVLIKGRRAPVIGRICMDMCMIDVSDVPD</sequence>
<dbReference type="GO" id="GO:0030170">
    <property type="term" value="F:pyridoxal phosphate binding"/>
    <property type="evidence" value="ECO:0007669"/>
    <property type="project" value="TreeGrafter"/>
</dbReference>
<dbReference type="Pfam" id="PF01168">
    <property type="entry name" value="Ala_racemase_N"/>
    <property type="match status" value="1"/>
</dbReference>
<feature type="non-terminal residue" evidence="5">
    <location>
        <position position="1"/>
    </location>
</feature>
<dbReference type="PRINTS" id="PR00992">
    <property type="entry name" value="ALARACEMASE"/>
</dbReference>
<dbReference type="CDD" id="cd00430">
    <property type="entry name" value="PLPDE_III_AR"/>
    <property type="match status" value="1"/>
</dbReference>
<dbReference type="GO" id="GO:0030632">
    <property type="term" value="P:D-alanine biosynthetic process"/>
    <property type="evidence" value="ECO:0007669"/>
    <property type="project" value="TreeGrafter"/>
</dbReference>
<dbReference type="NCBIfam" id="TIGR00492">
    <property type="entry name" value="alr"/>
    <property type="match status" value="1"/>
</dbReference>
<evidence type="ECO:0000313" key="5">
    <source>
        <dbReference type="EMBL" id="GAG06742.1"/>
    </source>
</evidence>
<comment type="caution">
    <text evidence="5">The sequence shown here is derived from an EMBL/GenBank/DDBJ whole genome shotgun (WGS) entry which is preliminary data.</text>
</comment>
<dbReference type="SUPFAM" id="SSF51419">
    <property type="entry name" value="PLP-binding barrel"/>
    <property type="match status" value="1"/>
</dbReference>
<dbReference type="InterPro" id="IPR029066">
    <property type="entry name" value="PLP-binding_barrel"/>
</dbReference>
<organism evidence="5">
    <name type="scientific">marine sediment metagenome</name>
    <dbReference type="NCBI Taxonomy" id="412755"/>
    <lineage>
        <taxon>unclassified sequences</taxon>
        <taxon>metagenomes</taxon>
        <taxon>ecological metagenomes</taxon>
    </lineage>
</organism>
<dbReference type="PANTHER" id="PTHR30511">
    <property type="entry name" value="ALANINE RACEMASE"/>
    <property type="match status" value="1"/>
</dbReference>
<dbReference type="InterPro" id="IPR011079">
    <property type="entry name" value="Ala_racemase_C"/>
</dbReference>
<dbReference type="SUPFAM" id="SSF50621">
    <property type="entry name" value="Alanine racemase C-terminal domain-like"/>
    <property type="match status" value="1"/>
</dbReference>
<feature type="domain" description="Alanine racemase C-terminal" evidence="4">
    <location>
        <begin position="183"/>
        <end position="264"/>
    </location>
</feature>
<dbReference type="GO" id="GO:0005829">
    <property type="term" value="C:cytosol"/>
    <property type="evidence" value="ECO:0007669"/>
    <property type="project" value="TreeGrafter"/>
</dbReference>
<dbReference type="SMART" id="SM01005">
    <property type="entry name" value="Ala_racemase_C"/>
    <property type="match status" value="1"/>
</dbReference>
<dbReference type="Pfam" id="PF00842">
    <property type="entry name" value="Ala_racemase_C"/>
    <property type="match status" value="1"/>
</dbReference>
<feature type="non-terminal residue" evidence="5">
    <location>
        <position position="264"/>
    </location>
</feature>
<reference evidence="5" key="1">
    <citation type="journal article" date="2014" name="Front. Microbiol.">
        <title>High frequency of phylogenetically diverse reductive dehalogenase-homologous genes in deep subseafloor sedimentary metagenomes.</title>
        <authorList>
            <person name="Kawai M."/>
            <person name="Futagami T."/>
            <person name="Toyoda A."/>
            <person name="Takaki Y."/>
            <person name="Nishi S."/>
            <person name="Hori S."/>
            <person name="Arai W."/>
            <person name="Tsubouchi T."/>
            <person name="Morono Y."/>
            <person name="Uchiyama I."/>
            <person name="Ito T."/>
            <person name="Fujiyama A."/>
            <person name="Inagaki F."/>
            <person name="Takami H."/>
        </authorList>
    </citation>
    <scope>NUCLEOTIDE SEQUENCE</scope>
    <source>
        <strain evidence="5">Expedition CK06-06</strain>
    </source>
</reference>
<dbReference type="InterPro" id="IPR001608">
    <property type="entry name" value="Ala_racemase_N"/>
</dbReference>
<proteinExistence type="predicted"/>
<gene>
    <name evidence="5" type="ORF">S01H1_44357</name>
</gene>
<comment type="cofactor">
    <cofactor evidence="1">
        <name>pyridoxal 5'-phosphate</name>
        <dbReference type="ChEBI" id="CHEBI:597326"/>
    </cofactor>
</comment>
<dbReference type="EMBL" id="BARS01028294">
    <property type="protein sequence ID" value="GAG06742.1"/>
    <property type="molecule type" value="Genomic_DNA"/>
</dbReference>